<name>A0A8X7BAB7_TRICX</name>
<keyword evidence="2" id="KW-1185">Reference proteome</keyword>
<dbReference type="AlphaFoldDB" id="A0A8X7BAB7"/>
<proteinExistence type="predicted"/>
<organism evidence="1 2">
    <name type="scientific">Trichonephila clavipes</name>
    <name type="common">Golden silk orbweaver</name>
    <name type="synonym">Nephila clavipes</name>
    <dbReference type="NCBI Taxonomy" id="2585209"/>
    <lineage>
        <taxon>Eukaryota</taxon>
        <taxon>Metazoa</taxon>
        <taxon>Ecdysozoa</taxon>
        <taxon>Arthropoda</taxon>
        <taxon>Chelicerata</taxon>
        <taxon>Arachnida</taxon>
        <taxon>Araneae</taxon>
        <taxon>Araneomorphae</taxon>
        <taxon>Entelegynae</taxon>
        <taxon>Araneoidea</taxon>
        <taxon>Nephilidae</taxon>
        <taxon>Trichonephila</taxon>
    </lineage>
</organism>
<evidence type="ECO:0000313" key="2">
    <source>
        <dbReference type="Proteomes" id="UP000887159"/>
    </source>
</evidence>
<comment type="caution">
    <text evidence="1">The sequence shown here is derived from an EMBL/GenBank/DDBJ whole genome shotgun (WGS) entry which is preliminary data.</text>
</comment>
<gene>
    <name evidence="1" type="ORF">TNCV_2691361</name>
</gene>
<dbReference type="EMBL" id="BMAU01021370">
    <property type="protein sequence ID" value="GFY24945.1"/>
    <property type="molecule type" value="Genomic_DNA"/>
</dbReference>
<dbReference type="Proteomes" id="UP000887159">
    <property type="component" value="Unassembled WGS sequence"/>
</dbReference>
<evidence type="ECO:0000313" key="1">
    <source>
        <dbReference type="EMBL" id="GFY24945.1"/>
    </source>
</evidence>
<sequence>MNNEPGKVIAKKGLRNIHHATSGEMGQTITVVACCSAEDNFLPPYCIFKARLHRGNRNMSGGMRSGENGGCSICTLSPFCQELFHGIVCVRASIVMSKEPSTLLCVLRSYPA</sequence>
<protein>
    <submittedName>
        <fullName evidence="1">Uncharacterized protein</fullName>
    </submittedName>
</protein>
<reference evidence="1" key="1">
    <citation type="submission" date="2020-08" db="EMBL/GenBank/DDBJ databases">
        <title>Multicomponent nature underlies the extraordinary mechanical properties of spider dragline silk.</title>
        <authorList>
            <person name="Kono N."/>
            <person name="Nakamura H."/>
            <person name="Mori M."/>
            <person name="Yoshida Y."/>
            <person name="Ohtoshi R."/>
            <person name="Malay A.D."/>
            <person name="Moran D.A.P."/>
            <person name="Tomita M."/>
            <person name="Numata K."/>
            <person name="Arakawa K."/>
        </authorList>
    </citation>
    <scope>NUCLEOTIDE SEQUENCE</scope>
</reference>
<accession>A0A8X7BAB7</accession>